<organism evidence="2 3">
    <name type="scientific">Rangifer tarandus platyrhynchus</name>
    <name type="common">Svalbard reindeer</name>
    <dbReference type="NCBI Taxonomy" id="3082113"/>
    <lineage>
        <taxon>Eukaryota</taxon>
        <taxon>Metazoa</taxon>
        <taxon>Chordata</taxon>
        <taxon>Craniata</taxon>
        <taxon>Vertebrata</taxon>
        <taxon>Euteleostomi</taxon>
        <taxon>Mammalia</taxon>
        <taxon>Eutheria</taxon>
        <taxon>Laurasiatheria</taxon>
        <taxon>Artiodactyla</taxon>
        <taxon>Ruminantia</taxon>
        <taxon>Pecora</taxon>
        <taxon>Cervidae</taxon>
        <taxon>Odocoileinae</taxon>
        <taxon>Rangifer</taxon>
    </lineage>
</organism>
<feature type="compositionally biased region" description="Gly residues" evidence="1">
    <location>
        <begin position="1"/>
        <end position="12"/>
    </location>
</feature>
<reference evidence="2" key="1">
    <citation type="submission" date="2023-04" db="EMBL/GenBank/DDBJ databases">
        <authorList>
            <consortium name="ELIXIR-Norway"/>
        </authorList>
    </citation>
    <scope>NUCLEOTIDE SEQUENCE [LARGE SCALE GENOMIC DNA]</scope>
</reference>
<evidence type="ECO:0000313" key="2">
    <source>
        <dbReference type="EMBL" id="CAI9168203.1"/>
    </source>
</evidence>
<evidence type="ECO:0000256" key="1">
    <source>
        <dbReference type="SAM" id="MobiDB-lite"/>
    </source>
</evidence>
<dbReference type="Proteomes" id="UP001176941">
    <property type="component" value="Chromosome 28"/>
</dbReference>
<accession>A0ABN8Z2Y2</accession>
<protein>
    <submittedName>
        <fullName evidence="2">Uncharacterized protein</fullName>
    </submittedName>
</protein>
<keyword evidence="3" id="KW-1185">Reference proteome</keyword>
<feature type="compositionally biased region" description="Basic and acidic residues" evidence="1">
    <location>
        <begin position="13"/>
        <end position="24"/>
    </location>
</feature>
<name>A0ABN8Z2Y2_RANTA</name>
<sequence>MAAGGASPGGSKGKAEKEREEKPRSLWAGAPAPPRTRAPTFPHSPSSCPGRGWPVAEEAELVTGHLVRTPPRRGQ</sequence>
<proteinExistence type="predicted"/>
<evidence type="ECO:0000313" key="3">
    <source>
        <dbReference type="Proteomes" id="UP001176941"/>
    </source>
</evidence>
<gene>
    <name evidence="2" type="ORF">MRATA1EN1_LOCUS17165</name>
</gene>
<feature type="region of interest" description="Disordered" evidence="1">
    <location>
        <begin position="1"/>
        <end position="75"/>
    </location>
</feature>
<dbReference type="EMBL" id="OX459964">
    <property type="protein sequence ID" value="CAI9168203.1"/>
    <property type="molecule type" value="Genomic_DNA"/>
</dbReference>